<dbReference type="EMBL" id="CP130953">
    <property type="protein sequence ID" value="WLF47976.1"/>
    <property type="molecule type" value="Genomic_DNA"/>
</dbReference>
<evidence type="ECO:0000313" key="7">
    <source>
        <dbReference type="Proteomes" id="UP001066327"/>
    </source>
</evidence>
<protein>
    <submittedName>
        <fullName evidence="6">AraC family transcriptional regulator</fullName>
    </submittedName>
</protein>
<proteinExistence type="predicted"/>
<evidence type="ECO:0000313" key="6">
    <source>
        <dbReference type="EMBL" id="WLF47976.1"/>
    </source>
</evidence>
<dbReference type="Proteomes" id="UP001231166">
    <property type="component" value="Chromosome"/>
</dbReference>
<name>A0AAX3YF98_RHOOP</name>
<keyword evidence="3" id="KW-0804">Transcription</keyword>
<keyword evidence="7" id="KW-1185">Reference proteome</keyword>
<sequence>MLLAFPDTASGERGVDPVGSLIRATNLWGCGDLIRELGADPESFLARFHIPPGVEREEDAFVSFEAVVHVLEAGAADLGCPDFGLRLSHWQGLDILGPVAVIARNAQTVHGAFEAIARYFYVHSPALKLTVRPRTAGGDVRFVYEMTEPSMPYLPQGYELAMANGVRILRLLGGPDARPSMISFVHDQLGSDAAYRDALDCPVLFGQSWCGFELPRALADRRIDSADPETRRIATKYLESHYLPSTAALSERVSELARRLLPTGHCSAEAIADQLSMHPRTLQRRLAEEGVRCQDLIERERRDQAARYLAEPGFHLGQIAGLLGYTEQSTLNRSCRRWFGKTPRQYRADLHP</sequence>
<dbReference type="SUPFAM" id="SSF46689">
    <property type="entry name" value="Homeodomain-like"/>
    <property type="match status" value="1"/>
</dbReference>
<reference evidence="5" key="1">
    <citation type="submission" date="2022-12" db="EMBL/GenBank/DDBJ databases">
        <authorList>
            <person name="Krivoruchko A.V."/>
            <person name="Elkin A."/>
        </authorList>
    </citation>
    <scope>NUCLEOTIDE SEQUENCE</scope>
    <source>
        <strain evidence="5">IEGM 249</strain>
    </source>
</reference>
<evidence type="ECO:0000256" key="3">
    <source>
        <dbReference type="ARBA" id="ARBA00023163"/>
    </source>
</evidence>
<dbReference type="SMART" id="SM00342">
    <property type="entry name" value="HTH_ARAC"/>
    <property type="match status" value="1"/>
</dbReference>
<evidence type="ECO:0000259" key="4">
    <source>
        <dbReference type="PROSITE" id="PS01124"/>
    </source>
</evidence>
<evidence type="ECO:0000313" key="5">
    <source>
        <dbReference type="EMBL" id="MCZ4583888.1"/>
    </source>
</evidence>
<gene>
    <name evidence="5" type="ORF">O4328_09345</name>
    <name evidence="6" type="ORF">Q5707_02915</name>
</gene>
<dbReference type="InterPro" id="IPR018060">
    <property type="entry name" value="HTH_AraC"/>
</dbReference>
<evidence type="ECO:0000256" key="2">
    <source>
        <dbReference type="ARBA" id="ARBA00023125"/>
    </source>
</evidence>
<dbReference type="PANTHER" id="PTHR47894">
    <property type="entry name" value="HTH-TYPE TRANSCRIPTIONAL REGULATOR GADX"/>
    <property type="match status" value="1"/>
</dbReference>
<dbReference type="InterPro" id="IPR009057">
    <property type="entry name" value="Homeodomain-like_sf"/>
</dbReference>
<evidence type="ECO:0000313" key="8">
    <source>
        <dbReference type="Proteomes" id="UP001231166"/>
    </source>
</evidence>
<dbReference type="RefSeq" id="WP_212635900.1">
    <property type="nucleotide sequence ID" value="NZ_CP130953.1"/>
</dbReference>
<organism evidence="6 8">
    <name type="scientific">Rhodococcus opacus</name>
    <name type="common">Nocardia opaca</name>
    <dbReference type="NCBI Taxonomy" id="37919"/>
    <lineage>
        <taxon>Bacteria</taxon>
        <taxon>Bacillati</taxon>
        <taxon>Actinomycetota</taxon>
        <taxon>Actinomycetes</taxon>
        <taxon>Mycobacteriales</taxon>
        <taxon>Nocardiaceae</taxon>
        <taxon>Rhodococcus</taxon>
    </lineage>
</organism>
<evidence type="ECO:0000256" key="1">
    <source>
        <dbReference type="ARBA" id="ARBA00023015"/>
    </source>
</evidence>
<feature type="domain" description="HTH araC/xylS-type" evidence="4">
    <location>
        <begin position="251"/>
        <end position="349"/>
    </location>
</feature>
<keyword evidence="1" id="KW-0805">Transcription regulation</keyword>
<dbReference type="Pfam" id="PF12625">
    <property type="entry name" value="Arabinose_bd"/>
    <property type="match status" value="1"/>
</dbReference>
<dbReference type="Proteomes" id="UP001066327">
    <property type="component" value="Unassembled WGS sequence"/>
</dbReference>
<reference evidence="6" key="2">
    <citation type="submission" date="2023-07" db="EMBL/GenBank/DDBJ databases">
        <title>Genomic analysis of Rhodococcus opacus VOC-14 with glycol ethers degradation activity.</title>
        <authorList>
            <person name="Narkevich D.A."/>
            <person name="Hlushen A.M."/>
            <person name="Akhremchuk A.E."/>
            <person name="Sikolenko M.A."/>
            <person name="Valentovich L.N."/>
        </authorList>
    </citation>
    <scope>NUCLEOTIDE SEQUENCE</scope>
    <source>
        <strain evidence="6">VOC-14</strain>
    </source>
</reference>
<dbReference type="Pfam" id="PF12833">
    <property type="entry name" value="HTH_18"/>
    <property type="match status" value="1"/>
</dbReference>
<dbReference type="PROSITE" id="PS01124">
    <property type="entry name" value="HTH_ARAC_FAMILY_2"/>
    <property type="match status" value="1"/>
</dbReference>
<dbReference type="GO" id="GO:0000976">
    <property type="term" value="F:transcription cis-regulatory region binding"/>
    <property type="evidence" value="ECO:0007669"/>
    <property type="project" value="TreeGrafter"/>
</dbReference>
<dbReference type="Gene3D" id="1.10.10.60">
    <property type="entry name" value="Homeodomain-like"/>
    <property type="match status" value="1"/>
</dbReference>
<dbReference type="GO" id="GO:0005829">
    <property type="term" value="C:cytosol"/>
    <property type="evidence" value="ECO:0007669"/>
    <property type="project" value="TreeGrafter"/>
</dbReference>
<accession>A0AAX3YF98</accession>
<dbReference type="AlphaFoldDB" id="A0AAX3YF98"/>
<dbReference type="EMBL" id="JAPWIS010000004">
    <property type="protein sequence ID" value="MCZ4583888.1"/>
    <property type="molecule type" value="Genomic_DNA"/>
</dbReference>
<dbReference type="PANTHER" id="PTHR47894:SF4">
    <property type="entry name" value="HTH-TYPE TRANSCRIPTIONAL REGULATOR GADX"/>
    <property type="match status" value="1"/>
</dbReference>
<dbReference type="InterPro" id="IPR032687">
    <property type="entry name" value="AraC-type_N"/>
</dbReference>
<dbReference type="GO" id="GO:0003700">
    <property type="term" value="F:DNA-binding transcription factor activity"/>
    <property type="evidence" value="ECO:0007669"/>
    <property type="project" value="InterPro"/>
</dbReference>
<keyword evidence="2" id="KW-0238">DNA-binding</keyword>